<protein>
    <recommendedName>
        <fullName evidence="1">F-box associated beta-propeller type 3 domain-containing protein</fullName>
    </recommendedName>
</protein>
<keyword evidence="3" id="KW-1185">Reference proteome</keyword>
<evidence type="ECO:0000313" key="2">
    <source>
        <dbReference type="EMBL" id="CAH8382657.1"/>
    </source>
</evidence>
<dbReference type="AlphaFoldDB" id="A0ABC8LG79"/>
<dbReference type="PANTHER" id="PTHR31111">
    <property type="entry name" value="BNAA05G37150D PROTEIN-RELATED"/>
    <property type="match status" value="1"/>
</dbReference>
<dbReference type="Proteomes" id="UP001642260">
    <property type="component" value="Unassembled WGS sequence"/>
</dbReference>
<dbReference type="InterPro" id="IPR013187">
    <property type="entry name" value="F-box-assoc_dom_typ3"/>
</dbReference>
<dbReference type="InterPro" id="IPR017451">
    <property type="entry name" value="F-box-assoc_interact_dom"/>
</dbReference>
<comment type="caution">
    <text evidence="2">The sequence shown here is derived from an EMBL/GenBank/DDBJ whole genome shotgun (WGS) entry which is preliminary data.</text>
</comment>
<dbReference type="EMBL" id="CAKOAT010561820">
    <property type="protein sequence ID" value="CAH8382657.1"/>
    <property type="molecule type" value="Genomic_DNA"/>
</dbReference>
<evidence type="ECO:0000313" key="3">
    <source>
        <dbReference type="Proteomes" id="UP001642260"/>
    </source>
</evidence>
<sequence>MVVSYTKNCLGSGEEDVVDESYLIIFFDVRSETFKFVKAECFGDPKATKLINYKGKLGGVDLTYNDSNTIELCMWILEDVEREEWLKYVYTFPVNDICEVFVVGVTSTCEI</sequence>
<evidence type="ECO:0000259" key="1">
    <source>
        <dbReference type="Pfam" id="PF08268"/>
    </source>
</evidence>
<gene>
    <name evidence="2" type="ORF">ERUC_LOCUS35140</name>
</gene>
<organism evidence="2 3">
    <name type="scientific">Eruca vesicaria subsp. sativa</name>
    <name type="common">Garden rocket</name>
    <name type="synonym">Eruca sativa</name>
    <dbReference type="NCBI Taxonomy" id="29727"/>
    <lineage>
        <taxon>Eukaryota</taxon>
        <taxon>Viridiplantae</taxon>
        <taxon>Streptophyta</taxon>
        <taxon>Embryophyta</taxon>
        <taxon>Tracheophyta</taxon>
        <taxon>Spermatophyta</taxon>
        <taxon>Magnoliopsida</taxon>
        <taxon>eudicotyledons</taxon>
        <taxon>Gunneridae</taxon>
        <taxon>Pentapetalae</taxon>
        <taxon>rosids</taxon>
        <taxon>malvids</taxon>
        <taxon>Brassicales</taxon>
        <taxon>Brassicaceae</taxon>
        <taxon>Brassiceae</taxon>
        <taxon>Eruca</taxon>
    </lineage>
</organism>
<accession>A0ABC8LG79</accession>
<dbReference type="PANTHER" id="PTHR31111:SF130">
    <property type="entry name" value="F-BOX ASSOCIATED UBIQUITINATION EFFECTOR FAMILY PROTEIN"/>
    <property type="match status" value="1"/>
</dbReference>
<name>A0ABC8LG79_ERUVS</name>
<dbReference type="NCBIfam" id="TIGR01640">
    <property type="entry name" value="F_box_assoc_1"/>
    <property type="match status" value="1"/>
</dbReference>
<reference evidence="2 3" key="1">
    <citation type="submission" date="2022-03" db="EMBL/GenBank/DDBJ databases">
        <authorList>
            <person name="Macdonald S."/>
            <person name="Ahmed S."/>
            <person name="Newling K."/>
        </authorList>
    </citation>
    <scope>NUCLEOTIDE SEQUENCE [LARGE SCALE GENOMIC DNA]</scope>
</reference>
<dbReference type="Pfam" id="PF08268">
    <property type="entry name" value="FBA_3"/>
    <property type="match status" value="1"/>
</dbReference>
<proteinExistence type="predicted"/>
<feature type="domain" description="F-box associated beta-propeller type 3" evidence="1">
    <location>
        <begin position="20"/>
        <end position="111"/>
    </location>
</feature>